<dbReference type="Gene3D" id="3.30.450.40">
    <property type="match status" value="1"/>
</dbReference>
<name>A0A411YJP5_9ACTN</name>
<dbReference type="InterPro" id="IPR036390">
    <property type="entry name" value="WH_DNA-bd_sf"/>
</dbReference>
<proteinExistence type="predicted"/>
<dbReference type="InterPro" id="IPR036388">
    <property type="entry name" value="WH-like_DNA-bd_sf"/>
</dbReference>
<gene>
    <name evidence="5" type="ORF">ER308_18845</name>
</gene>
<evidence type="ECO:0000313" key="6">
    <source>
        <dbReference type="Proteomes" id="UP000291469"/>
    </source>
</evidence>
<dbReference type="Pfam" id="PF01614">
    <property type="entry name" value="IclR_C"/>
    <property type="match status" value="1"/>
</dbReference>
<dbReference type="Proteomes" id="UP000291469">
    <property type="component" value="Chromosome"/>
</dbReference>
<keyword evidence="1" id="KW-0805">Transcription regulation</keyword>
<dbReference type="SUPFAM" id="SSF55781">
    <property type="entry name" value="GAF domain-like"/>
    <property type="match status" value="1"/>
</dbReference>
<reference evidence="5 6" key="1">
    <citation type="submission" date="2019-01" db="EMBL/GenBank/DDBJ databases">
        <title>Egibacter rhizosphaerae EGI 80759T.</title>
        <authorList>
            <person name="Chen D.-D."/>
            <person name="Tian Y."/>
            <person name="Jiao J.-Y."/>
            <person name="Zhang X.-T."/>
            <person name="Zhang Y.-G."/>
            <person name="Zhang Y."/>
            <person name="Xiao M."/>
            <person name="Shu W.-S."/>
            <person name="Li W.-J."/>
        </authorList>
    </citation>
    <scope>NUCLEOTIDE SEQUENCE [LARGE SCALE GENOMIC DNA]</scope>
    <source>
        <strain evidence="5 6">EGI 80759</strain>
    </source>
</reference>
<dbReference type="OrthoDB" id="9807558at2"/>
<dbReference type="InterPro" id="IPR005471">
    <property type="entry name" value="Tscrpt_reg_IclR_N"/>
</dbReference>
<dbReference type="InterPro" id="IPR029016">
    <property type="entry name" value="GAF-like_dom_sf"/>
</dbReference>
<dbReference type="Pfam" id="PF09339">
    <property type="entry name" value="HTH_IclR"/>
    <property type="match status" value="1"/>
</dbReference>
<dbReference type="InterPro" id="IPR050707">
    <property type="entry name" value="HTH_MetabolicPath_Reg"/>
</dbReference>
<dbReference type="InterPro" id="IPR014757">
    <property type="entry name" value="Tscrpt_reg_IclR_C"/>
</dbReference>
<keyword evidence="6" id="KW-1185">Reference proteome</keyword>
<dbReference type="SMART" id="SM00346">
    <property type="entry name" value="HTH_ICLR"/>
    <property type="match status" value="1"/>
</dbReference>
<evidence type="ECO:0000256" key="3">
    <source>
        <dbReference type="ARBA" id="ARBA00023163"/>
    </source>
</evidence>
<keyword evidence="3" id="KW-0804">Transcription</keyword>
<dbReference type="KEGG" id="erz:ER308_18845"/>
<dbReference type="GO" id="GO:0003700">
    <property type="term" value="F:DNA-binding transcription factor activity"/>
    <property type="evidence" value="ECO:0007669"/>
    <property type="project" value="TreeGrafter"/>
</dbReference>
<dbReference type="SUPFAM" id="SSF46785">
    <property type="entry name" value="Winged helix' DNA-binding domain"/>
    <property type="match status" value="1"/>
</dbReference>
<keyword evidence="2" id="KW-0238">DNA-binding</keyword>
<evidence type="ECO:0000259" key="4">
    <source>
        <dbReference type="PROSITE" id="PS51078"/>
    </source>
</evidence>
<dbReference type="GO" id="GO:0045892">
    <property type="term" value="P:negative regulation of DNA-templated transcription"/>
    <property type="evidence" value="ECO:0007669"/>
    <property type="project" value="TreeGrafter"/>
</dbReference>
<organism evidence="5 6">
    <name type="scientific">Egibacter rhizosphaerae</name>
    <dbReference type="NCBI Taxonomy" id="1670831"/>
    <lineage>
        <taxon>Bacteria</taxon>
        <taxon>Bacillati</taxon>
        <taxon>Actinomycetota</taxon>
        <taxon>Nitriliruptoria</taxon>
        <taxon>Egibacterales</taxon>
        <taxon>Egibacteraceae</taxon>
        <taxon>Egibacter</taxon>
    </lineage>
</organism>
<accession>A0A411YJP5</accession>
<dbReference type="Gene3D" id="1.10.10.10">
    <property type="entry name" value="Winged helix-like DNA-binding domain superfamily/Winged helix DNA-binding domain"/>
    <property type="match status" value="1"/>
</dbReference>
<evidence type="ECO:0000256" key="2">
    <source>
        <dbReference type="ARBA" id="ARBA00023125"/>
    </source>
</evidence>
<dbReference type="PANTHER" id="PTHR30136">
    <property type="entry name" value="HELIX-TURN-HELIX TRANSCRIPTIONAL REGULATOR, ICLR FAMILY"/>
    <property type="match status" value="1"/>
</dbReference>
<protein>
    <submittedName>
        <fullName evidence="5">IclR family transcriptional regulator</fullName>
    </submittedName>
</protein>
<evidence type="ECO:0000256" key="1">
    <source>
        <dbReference type="ARBA" id="ARBA00023015"/>
    </source>
</evidence>
<dbReference type="PROSITE" id="PS51078">
    <property type="entry name" value="ICLR_ED"/>
    <property type="match status" value="1"/>
</dbReference>
<feature type="domain" description="IclR-ED" evidence="4">
    <location>
        <begin position="85"/>
        <end position="265"/>
    </location>
</feature>
<dbReference type="PANTHER" id="PTHR30136:SF24">
    <property type="entry name" value="HTH-TYPE TRANSCRIPTIONAL REPRESSOR ALLR"/>
    <property type="match status" value="1"/>
</dbReference>
<sequence length="280" mass="30455">MHDPAVAGGPDDFLRSGGAVNEEPVHSTFRLLEALATASRPMSDTAAATLLGLEEPDARDLVLELEQRGFLRRDPSTGYLRLGHRAVGLGIRARGAEALRVHTWPELVALSRALDTSVQLGLYDQGDLLYLAEAHPRTLGPGRERLANLRAPAFCVSPGRMLLAHQPSHEVDRVLGRRLPAYTDHTITDADRLREELSRTRERGYAINRESWRRGVSGVACAVRDHAGAVIGAVAICIEESRFDGRPDGPLVRRLSEATSRLSGHDLSAPSEPLRAVIPA</sequence>
<dbReference type="AlphaFoldDB" id="A0A411YJP5"/>
<evidence type="ECO:0000313" key="5">
    <source>
        <dbReference type="EMBL" id="QBI21421.1"/>
    </source>
</evidence>
<dbReference type="EMBL" id="CP036402">
    <property type="protein sequence ID" value="QBI21421.1"/>
    <property type="molecule type" value="Genomic_DNA"/>
</dbReference>
<dbReference type="GO" id="GO:0003677">
    <property type="term" value="F:DNA binding"/>
    <property type="evidence" value="ECO:0007669"/>
    <property type="project" value="UniProtKB-KW"/>
</dbReference>